<dbReference type="EMBL" id="BAAAQF010000002">
    <property type="protein sequence ID" value="GAA1662801.1"/>
    <property type="molecule type" value="Genomic_DNA"/>
</dbReference>
<comment type="caution">
    <text evidence="1">The sequence shown here is derived from an EMBL/GenBank/DDBJ whole genome shotgun (WGS) entry which is preliminary data.</text>
</comment>
<name>A0ABN2FZX6_9ACTN</name>
<proteinExistence type="predicted"/>
<accession>A0ABN2FZX6</accession>
<organism evidence="1 2">
    <name type="scientific">Glycomyces endophyticus</name>
    <dbReference type="NCBI Taxonomy" id="480996"/>
    <lineage>
        <taxon>Bacteria</taxon>
        <taxon>Bacillati</taxon>
        <taxon>Actinomycetota</taxon>
        <taxon>Actinomycetes</taxon>
        <taxon>Glycomycetales</taxon>
        <taxon>Glycomycetaceae</taxon>
        <taxon>Glycomyces</taxon>
    </lineage>
</organism>
<dbReference type="Proteomes" id="UP001499851">
    <property type="component" value="Unassembled WGS sequence"/>
</dbReference>
<gene>
    <name evidence="1" type="ORF">GCM10009830_05120</name>
</gene>
<keyword evidence="2" id="KW-1185">Reference proteome</keyword>
<evidence type="ECO:0000313" key="2">
    <source>
        <dbReference type="Proteomes" id="UP001499851"/>
    </source>
</evidence>
<protein>
    <submittedName>
        <fullName evidence="1">Uncharacterized protein</fullName>
    </submittedName>
</protein>
<sequence>MASNPLIRELMRAIALGDGSKMKELNSRLPDADRDDYVIRVAAMFAGVVGHVFEHDQSPEAIRDFIAKISYAYRNAEPPFKPLAMEALIRALLGEDDLLDEVAAEDQLDIEILTIRMITDQYPKVRDNLEEYLNDAETLAVHWEAES</sequence>
<reference evidence="1 2" key="1">
    <citation type="journal article" date="2019" name="Int. J. Syst. Evol. Microbiol.">
        <title>The Global Catalogue of Microorganisms (GCM) 10K type strain sequencing project: providing services to taxonomists for standard genome sequencing and annotation.</title>
        <authorList>
            <consortium name="The Broad Institute Genomics Platform"/>
            <consortium name="The Broad Institute Genome Sequencing Center for Infectious Disease"/>
            <person name="Wu L."/>
            <person name="Ma J."/>
        </authorList>
    </citation>
    <scope>NUCLEOTIDE SEQUENCE [LARGE SCALE GENOMIC DNA]</scope>
    <source>
        <strain evidence="1 2">JCM 16001</strain>
    </source>
</reference>
<evidence type="ECO:0000313" key="1">
    <source>
        <dbReference type="EMBL" id="GAA1662801.1"/>
    </source>
</evidence>
<dbReference type="RefSeq" id="WP_344481336.1">
    <property type="nucleotide sequence ID" value="NZ_BAAAQF010000002.1"/>
</dbReference>